<protein>
    <submittedName>
        <fullName evidence="1">Uncharacterized protein</fullName>
    </submittedName>
</protein>
<dbReference type="AlphaFoldDB" id="A0A8K0DSB8"/>
<dbReference type="EMBL" id="VOIH02000010">
    <property type="protein sequence ID" value="KAF3435786.1"/>
    <property type="molecule type" value="Genomic_DNA"/>
</dbReference>
<organism evidence="1 2">
    <name type="scientific">Rhamnella rubrinervis</name>
    <dbReference type="NCBI Taxonomy" id="2594499"/>
    <lineage>
        <taxon>Eukaryota</taxon>
        <taxon>Viridiplantae</taxon>
        <taxon>Streptophyta</taxon>
        <taxon>Embryophyta</taxon>
        <taxon>Tracheophyta</taxon>
        <taxon>Spermatophyta</taxon>
        <taxon>Magnoliopsida</taxon>
        <taxon>eudicotyledons</taxon>
        <taxon>Gunneridae</taxon>
        <taxon>Pentapetalae</taxon>
        <taxon>rosids</taxon>
        <taxon>fabids</taxon>
        <taxon>Rosales</taxon>
        <taxon>Rhamnaceae</taxon>
        <taxon>rhamnoid group</taxon>
        <taxon>Rhamneae</taxon>
        <taxon>Rhamnella</taxon>
    </lineage>
</organism>
<evidence type="ECO:0000313" key="1">
    <source>
        <dbReference type="EMBL" id="KAF3435786.1"/>
    </source>
</evidence>
<accession>A0A8K0DSB8</accession>
<name>A0A8K0DSB8_9ROSA</name>
<reference evidence="1" key="1">
    <citation type="submission" date="2020-03" db="EMBL/GenBank/DDBJ databases">
        <title>A high-quality chromosome-level genome assembly of a woody plant with both climbing and erect habits, Rhamnella rubrinervis.</title>
        <authorList>
            <person name="Lu Z."/>
            <person name="Yang Y."/>
            <person name="Zhu X."/>
            <person name="Sun Y."/>
        </authorList>
    </citation>
    <scope>NUCLEOTIDE SEQUENCE</scope>
    <source>
        <strain evidence="1">BYM</strain>
        <tissue evidence="1">Leaf</tissue>
    </source>
</reference>
<proteinExistence type="predicted"/>
<comment type="caution">
    <text evidence="1">The sequence shown here is derived from an EMBL/GenBank/DDBJ whole genome shotgun (WGS) entry which is preliminary data.</text>
</comment>
<dbReference type="Proteomes" id="UP000796880">
    <property type="component" value="Unassembled WGS sequence"/>
</dbReference>
<keyword evidence="2" id="KW-1185">Reference proteome</keyword>
<gene>
    <name evidence="1" type="ORF">FNV43_RR22878</name>
</gene>
<sequence>MRIFAELGQSTFLDQLPEDKEVHNNEGELLDPLSEGYRFNLEQRRITEAKIQEKKIQYHVSESILEESNTVLKSIMVQFHEMYARFKRANCTIIEHMSHGIAP</sequence>
<evidence type="ECO:0000313" key="2">
    <source>
        <dbReference type="Proteomes" id="UP000796880"/>
    </source>
</evidence>